<reference evidence="7 8" key="1">
    <citation type="submission" date="2018-10" db="EMBL/GenBank/DDBJ databases">
        <title>Improved assembly of the deer mouse Peromyscus maniculatus genome.</title>
        <authorList>
            <person name="Lassance J.-M."/>
            <person name="Hoekstra H.E."/>
        </authorList>
    </citation>
    <scope>NUCLEOTIDE SEQUENCE [LARGE SCALE GENOMIC DNA]</scope>
</reference>
<keyword evidence="4" id="KW-0393">Immunoglobulin domain</keyword>
<dbReference type="GeneTree" id="ENSGT01050000244808"/>
<dbReference type="Pfam" id="PF13895">
    <property type="entry name" value="Ig_2"/>
    <property type="match status" value="2"/>
</dbReference>
<evidence type="ECO:0000256" key="3">
    <source>
        <dbReference type="ARBA" id="ARBA00023157"/>
    </source>
</evidence>
<keyword evidence="1" id="KW-0732">Signal</keyword>
<feature type="region of interest" description="Disordered" evidence="5">
    <location>
        <begin position="304"/>
        <end position="364"/>
    </location>
</feature>
<feature type="compositionally biased region" description="Basic residues" evidence="5">
    <location>
        <begin position="314"/>
        <end position="333"/>
    </location>
</feature>
<evidence type="ECO:0000256" key="5">
    <source>
        <dbReference type="SAM" id="MobiDB-lite"/>
    </source>
</evidence>
<reference evidence="7" key="2">
    <citation type="submission" date="2025-08" db="UniProtKB">
        <authorList>
            <consortium name="Ensembl"/>
        </authorList>
    </citation>
    <scope>IDENTIFICATION</scope>
</reference>
<dbReference type="SMART" id="SM00408">
    <property type="entry name" value="IGc2"/>
    <property type="match status" value="3"/>
</dbReference>
<dbReference type="InterPro" id="IPR013151">
    <property type="entry name" value="Immunoglobulin_dom"/>
</dbReference>
<dbReference type="GO" id="GO:0019770">
    <property type="term" value="F:IgG receptor activity"/>
    <property type="evidence" value="ECO:0007669"/>
    <property type="project" value="Ensembl"/>
</dbReference>
<dbReference type="GO" id="GO:0032760">
    <property type="term" value="P:positive regulation of tumor necrosis factor production"/>
    <property type="evidence" value="ECO:0007669"/>
    <property type="project" value="TreeGrafter"/>
</dbReference>
<dbReference type="GO" id="GO:0006911">
    <property type="term" value="P:phagocytosis, engulfment"/>
    <property type="evidence" value="ECO:0007669"/>
    <property type="project" value="Ensembl"/>
</dbReference>
<accession>A0A8C8TBQ5</accession>
<reference evidence="7" key="3">
    <citation type="submission" date="2025-09" db="UniProtKB">
        <authorList>
            <consortium name="Ensembl"/>
        </authorList>
    </citation>
    <scope>IDENTIFICATION</scope>
</reference>
<dbReference type="GO" id="GO:0001788">
    <property type="term" value="P:antibody-dependent cellular cytotoxicity"/>
    <property type="evidence" value="ECO:0007669"/>
    <property type="project" value="Ensembl"/>
</dbReference>
<dbReference type="PROSITE" id="PS50835">
    <property type="entry name" value="IG_LIKE"/>
    <property type="match status" value="2"/>
</dbReference>
<feature type="domain" description="Ig-like" evidence="6">
    <location>
        <begin position="102"/>
        <end position="191"/>
    </location>
</feature>
<keyword evidence="8" id="KW-1185">Reference proteome</keyword>
<keyword evidence="3" id="KW-1015">Disulfide bond</keyword>
<sequence length="411" mass="45101">SSPSSSSSSVHQLISVSLAVPAGGQVTRAVITLQPPWVSIFQKENVTLWCEGPHLPGDSATQWFIDSTLLQISTPRHSITKATFKDSGEYGCRTGLSMPSDPVQLEIHRSWLLLQASCRILTGGEPLTLRCQGWENKLGYNVIFYRNGKSFHFSRDSEVTVPESNSSHNGIYHCSGMGRTQGYTSAGVSVTVKTPVLRTTLSSPVLEGSLVTLSCETKLLLQRPGLQLLFFYAGSKILEERNTSSEYHTASAGREDSGLYWCEVATADGSVLKRSPELELGILGELEGRGGWCRPAGREQFMSSSVLRSELQRRKTKQNPKTNKQTKKPKTPRGRRDSLAPSRGHLGTLQPACGRVAVDDARGPTWQERNDLDWVRGSRKHVEEGRACPVPPVQGRAPTRGRTQLIDFTAA</sequence>
<dbReference type="GO" id="GO:0001805">
    <property type="term" value="P:positive regulation of type III hypersensitivity"/>
    <property type="evidence" value="ECO:0007669"/>
    <property type="project" value="Ensembl"/>
</dbReference>
<dbReference type="Ensembl" id="ENSPEMT00000012636.2">
    <property type="protein sequence ID" value="ENSPEMP00000008479.2"/>
    <property type="gene ID" value="ENSPEMG00000010092.2"/>
</dbReference>
<evidence type="ECO:0000313" key="8">
    <source>
        <dbReference type="Proteomes" id="UP000694547"/>
    </source>
</evidence>
<dbReference type="Pfam" id="PF00047">
    <property type="entry name" value="ig"/>
    <property type="match status" value="1"/>
</dbReference>
<evidence type="ECO:0000256" key="2">
    <source>
        <dbReference type="ARBA" id="ARBA00022737"/>
    </source>
</evidence>
<dbReference type="InterPro" id="IPR003599">
    <property type="entry name" value="Ig_sub"/>
</dbReference>
<name>A0A8C8TBQ5_PERMB</name>
<dbReference type="PANTHER" id="PTHR11481:SF11">
    <property type="entry name" value="HIGH AFFINITY IMMUNOGLOBULIN GAMMA FC RECEPTOR I-RELATED"/>
    <property type="match status" value="1"/>
</dbReference>
<protein>
    <submittedName>
        <fullName evidence="7">Fc receptor, IgG, high affinity I</fullName>
    </submittedName>
</protein>
<dbReference type="FunFam" id="2.60.40.10:FF:000356">
    <property type="entry name" value="Low affinity immunoglobulin gamma Fc region receptor III-A"/>
    <property type="match status" value="1"/>
</dbReference>
<dbReference type="InterPro" id="IPR050488">
    <property type="entry name" value="Ig_Fc_receptor"/>
</dbReference>
<dbReference type="GO" id="GO:0019864">
    <property type="term" value="F:IgG binding"/>
    <property type="evidence" value="ECO:0007669"/>
    <property type="project" value="Ensembl"/>
</dbReference>
<dbReference type="GO" id="GO:0042590">
    <property type="term" value="P:antigen processing and presentation of exogenous peptide antigen via MHC class I"/>
    <property type="evidence" value="ECO:0007669"/>
    <property type="project" value="Ensembl"/>
</dbReference>
<dbReference type="GO" id="GO:0009897">
    <property type="term" value="C:external side of plasma membrane"/>
    <property type="evidence" value="ECO:0007669"/>
    <property type="project" value="Ensembl"/>
</dbReference>
<dbReference type="FunFam" id="2.60.40.10:FF:000651">
    <property type="entry name" value="Fc receptor like 1"/>
    <property type="match status" value="1"/>
</dbReference>
<dbReference type="GO" id="GO:0042742">
    <property type="term" value="P:defense response to bacterium"/>
    <property type="evidence" value="ECO:0007669"/>
    <property type="project" value="Ensembl"/>
</dbReference>
<dbReference type="Proteomes" id="UP000694547">
    <property type="component" value="Chromosome 6"/>
</dbReference>
<keyword evidence="2" id="KW-0677">Repeat</keyword>
<proteinExistence type="predicted"/>
<evidence type="ECO:0000256" key="4">
    <source>
        <dbReference type="ARBA" id="ARBA00023319"/>
    </source>
</evidence>
<evidence type="ECO:0000259" key="6">
    <source>
        <dbReference type="PROSITE" id="PS50835"/>
    </source>
</evidence>
<dbReference type="InterPro" id="IPR013783">
    <property type="entry name" value="Ig-like_fold"/>
</dbReference>
<dbReference type="InterPro" id="IPR036179">
    <property type="entry name" value="Ig-like_dom_sf"/>
</dbReference>
<dbReference type="SUPFAM" id="SSF48726">
    <property type="entry name" value="Immunoglobulin"/>
    <property type="match status" value="3"/>
</dbReference>
<dbReference type="CDD" id="cd05753">
    <property type="entry name" value="Ig2_FcgammaR_like"/>
    <property type="match status" value="1"/>
</dbReference>
<dbReference type="Gene3D" id="2.60.40.10">
    <property type="entry name" value="Immunoglobulins"/>
    <property type="match status" value="3"/>
</dbReference>
<dbReference type="GO" id="GO:0001798">
    <property type="term" value="P:positive regulation of type IIa hypersensitivity"/>
    <property type="evidence" value="ECO:0007669"/>
    <property type="project" value="Ensembl"/>
</dbReference>
<dbReference type="InterPro" id="IPR003598">
    <property type="entry name" value="Ig_sub2"/>
</dbReference>
<dbReference type="SMART" id="SM00409">
    <property type="entry name" value="IG"/>
    <property type="match status" value="3"/>
</dbReference>
<dbReference type="PANTHER" id="PTHR11481">
    <property type="entry name" value="IMMUNOGLOBULIN FC RECEPTOR"/>
    <property type="match status" value="1"/>
</dbReference>
<dbReference type="AlphaFoldDB" id="A0A8C8TBQ5"/>
<dbReference type="InterPro" id="IPR007110">
    <property type="entry name" value="Ig-like_dom"/>
</dbReference>
<organism evidence="7 8">
    <name type="scientific">Peromyscus maniculatus bairdii</name>
    <name type="common">Prairie deer mouse</name>
    <dbReference type="NCBI Taxonomy" id="230844"/>
    <lineage>
        <taxon>Eukaryota</taxon>
        <taxon>Metazoa</taxon>
        <taxon>Chordata</taxon>
        <taxon>Craniata</taxon>
        <taxon>Vertebrata</taxon>
        <taxon>Euteleostomi</taxon>
        <taxon>Mammalia</taxon>
        <taxon>Eutheria</taxon>
        <taxon>Euarchontoglires</taxon>
        <taxon>Glires</taxon>
        <taxon>Rodentia</taxon>
        <taxon>Myomorpha</taxon>
        <taxon>Muroidea</taxon>
        <taxon>Cricetidae</taxon>
        <taxon>Neotominae</taxon>
        <taxon>Peromyscus</taxon>
    </lineage>
</organism>
<dbReference type="GO" id="GO:0006910">
    <property type="term" value="P:phagocytosis, recognition"/>
    <property type="evidence" value="ECO:0007669"/>
    <property type="project" value="Ensembl"/>
</dbReference>
<dbReference type="GO" id="GO:0050766">
    <property type="term" value="P:positive regulation of phagocytosis"/>
    <property type="evidence" value="ECO:0007669"/>
    <property type="project" value="Ensembl"/>
</dbReference>
<dbReference type="GO" id="GO:0006898">
    <property type="term" value="P:receptor-mediated endocytosis"/>
    <property type="evidence" value="ECO:0007669"/>
    <property type="project" value="Ensembl"/>
</dbReference>
<feature type="domain" description="Ig-like" evidence="6">
    <location>
        <begin position="195"/>
        <end position="279"/>
    </location>
</feature>
<evidence type="ECO:0000256" key="1">
    <source>
        <dbReference type="ARBA" id="ARBA00022729"/>
    </source>
</evidence>
<evidence type="ECO:0000313" key="7">
    <source>
        <dbReference type="Ensembl" id="ENSPEMP00000008479.2"/>
    </source>
</evidence>